<reference evidence="11 12" key="1">
    <citation type="journal article" date="2021" name="Sci. Rep.">
        <title>The genome of the diatom Chaetoceros tenuissimus carries an ancient integrated fragment of an extant virus.</title>
        <authorList>
            <person name="Hongo Y."/>
            <person name="Kimura K."/>
            <person name="Takaki Y."/>
            <person name="Yoshida Y."/>
            <person name="Baba S."/>
            <person name="Kobayashi G."/>
            <person name="Nagasaki K."/>
            <person name="Hano T."/>
            <person name="Tomaru Y."/>
        </authorList>
    </citation>
    <scope>NUCLEOTIDE SEQUENCE [LARGE SCALE GENOMIC DNA]</scope>
    <source>
        <strain evidence="11 12">NIES-3715</strain>
    </source>
</reference>
<dbReference type="PANTHER" id="PTHR31187:SF1">
    <property type="entry name" value="ADP,ATP CARRIER PROTEIN 1"/>
    <property type="match status" value="1"/>
</dbReference>
<comment type="similarity">
    <text evidence="2 9">Belongs to the ADP/ATP translocase tlc family.</text>
</comment>
<evidence type="ECO:0000256" key="2">
    <source>
        <dbReference type="ARBA" id="ARBA00007127"/>
    </source>
</evidence>
<dbReference type="AlphaFoldDB" id="A0AAD3D4A6"/>
<keyword evidence="3 9" id="KW-0813">Transport</keyword>
<feature type="transmembrane region" description="Helical" evidence="9">
    <location>
        <begin position="331"/>
        <end position="354"/>
    </location>
</feature>
<protein>
    <recommendedName>
        <fullName evidence="9">ADP,ATP carrier protein</fullName>
    </recommendedName>
</protein>
<dbReference type="GO" id="GO:0016020">
    <property type="term" value="C:membrane"/>
    <property type="evidence" value="ECO:0007669"/>
    <property type="project" value="UniProtKB-SubCell"/>
</dbReference>
<feature type="transmembrane region" description="Helical" evidence="9">
    <location>
        <begin position="366"/>
        <end position="386"/>
    </location>
</feature>
<comment type="caution">
    <text evidence="9">Lacks conserved residue(s) required for the propagation of feature annotation.</text>
</comment>
<evidence type="ECO:0000256" key="8">
    <source>
        <dbReference type="ARBA" id="ARBA00023136"/>
    </source>
</evidence>
<keyword evidence="12" id="KW-1185">Reference proteome</keyword>
<evidence type="ECO:0000256" key="7">
    <source>
        <dbReference type="ARBA" id="ARBA00022989"/>
    </source>
</evidence>
<evidence type="ECO:0000256" key="4">
    <source>
        <dbReference type="ARBA" id="ARBA00022692"/>
    </source>
</evidence>
<comment type="subcellular location">
    <subcellularLocation>
        <location evidence="1 9">Membrane</location>
        <topology evidence="1 9">Multi-pass membrane protein</topology>
    </subcellularLocation>
</comment>
<evidence type="ECO:0000256" key="5">
    <source>
        <dbReference type="ARBA" id="ARBA00022741"/>
    </source>
</evidence>
<gene>
    <name evidence="11" type="ORF">CTEN210_12736</name>
</gene>
<accession>A0AAD3D4A6</accession>
<evidence type="ECO:0000256" key="9">
    <source>
        <dbReference type="RuleBase" id="RU363121"/>
    </source>
</evidence>
<dbReference type="Pfam" id="PF03219">
    <property type="entry name" value="TLC"/>
    <property type="match status" value="1"/>
</dbReference>
<feature type="region of interest" description="Disordered" evidence="10">
    <location>
        <begin position="291"/>
        <end position="310"/>
    </location>
</feature>
<dbReference type="InterPro" id="IPR004667">
    <property type="entry name" value="ADP_ATP_car_bac_type"/>
</dbReference>
<keyword evidence="8 9" id="KW-0472">Membrane</keyword>
<evidence type="ECO:0000313" key="12">
    <source>
        <dbReference type="Proteomes" id="UP001054902"/>
    </source>
</evidence>
<dbReference type="Proteomes" id="UP001054902">
    <property type="component" value="Unassembled WGS sequence"/>
</dbReference>
<dbReference type="EMBL" id="BLLK01000051">
    <property type="protein sequence ID" value="GFH56260.1"/>
    <property type="molecule type" value="Genomic_DNA"/>
</dbReference>
<evidence type="ECO:0000313" key="11">
    <source>
        <dbReference type="EMBL" id="GFH56260.1"/>
    </source>
</evidence>
<proteinExistence type="inferred from homology"/>
<keyword evidence="5 9" id="KW-0547">Nucleotide-binding</keyword>
<evidence type="ECO:0000256" key="10">
    <source>
        <dbReference type="SAM" id="MobiDB-lite"/>
    </source>
</evidence>
<keyword evidence="7 9" id="KW-1133">Transmembrane helix</keyword>
<dbReference type="GO" id="GO:0005524">
    <property type="term" value="F:ATP binding"/>
    <property type="evidence" value="ECO:0007669"/>
    <property type="project" value="UniProtKB-KW"/>
</dbReference>
<name>A0AAD3D4A6_9STRA</name>
<sequence>MTFSSAAASLATAASSSSVPSLAFNSALNIARGGAITSIASAATNAVLQNNLNTDIDSTFTALDSRGGESTSSFFNLTPQGSSVLCMAIAMSLHYLSYSIARPSTIALFTSAKTGFAGNTAAFPLAMAFISPTSLCLLVLYGKILSASGPRGAVQQTTTMCASMLWLSSFAIYTLSKSNNVVKLPFCNMNLLQLVTGILFVFRESYVQLLTSQYWSFMASILTPDQSAKWFSPISGLTSVTSAIAGLGVSNVVETLGLPGALTVAGGILMTSLFFTERAYSISDAGGFTPSDDEMKKSKKGKVSTKSSHDDQGLIRKASGLFARVPVLKALFMEILAGQGLATLLNVCFVTKLSESLPDDSMRAGWMGKFFASINGVAMCLQFGVIPRIMPYLEPRTLWRFMPSMMVIALGFLCLNENPSLYLISGAFMLFKVMEFSIRRMLDEMVYVPLDFESRFLGKEIISVFGYRFGKSGMSLALSGLTSLFGNFGLQQLSCLTGGASCLWLAAAWNVSNRVLTRKEAEDLYQSKKGGNKRQKKNLKKK</sequence>
<dbReference type="PANTHER" id="PTHR31187">
    <property type="match status" value="1"/>
</dbReference>
<evidence type="ECO:0000256" key="3">
    <source>
        <dbReference type="ARBA" id="ARBA00022448"/>
    </source>
</evidence>
<comment type="caution">
    <text evidence="11">The sequence shown here is derived from an EMBL/GenBank/DDBJ whole genome shotgun (WGS) entry which is preliminary data.</text>
</comment>
<evidence type="ECO:0000256" key="1">
    <source>
        <dbReference type="ARBA" id="ARBA00004141"/>
    </source>
</evidence>
<keyword evidence="6 9" id="KW-0067">ATP-binding</keyword>
<organism evidence="11 12">
    <name type="scientific">Chaetoceros tenuissimus</name>
    <dbReference type="NCBI Taxonomy" id="426638"/>
    <lineage>
        <taxon>Eukaryota</taxon>
        <taxon>Sar</taxon>
        <taxon>Stramenopiles</taxon>
        <taxon>Ochrophyta</taxon>
        <taxon>Bacillariophyta</taxon>
        <taxon>Coscinodiscophyceae</taxon>
        <taxon>Chaetocerotophycidae</taxon>
        <taxon>Chaetocerotales</taxon>
        <taxon>Chaetocerotaceae</taxon>
        <taxon>Chaetoceros</taxon>
    </lineage>
</organism>
<evidence type="ECO:0000256" key="6">
    <source>
        <dbReference type="ARBA" id="ARBA00022840"/>
    </source>
</evidence>
<dbReference type="GO" id="GO:0005471">
    <property type="term" value="F:ATP:ADP antiporter activity"/>
    <property type="evidence" value="ECO:0007669"/>
    <property type="project" value="InterPro"/>
</dbReference>
<keyword evidence="4 9" id="KW-0812">Transmembrane</keyword>